<dbReference type="FunFam" id="1.10.510.10:FF:000148">
    <property type="entry name" value="Serine/threonine-protein kinase Nek7"/>
    <property type="match status" value="1"/>
</dbReference>
<evidence type="ECO:0000256" key="10">
    <source>
        <dbReference type="ARBA" id="ARBA00039067"/>
    </source>
</evidence>
<keyword evidence="5" id="KW-0808">Transferase</keyword>
<dbReference type="InterPro" id="IPR008271">
    <property type="entry name" value="Ser/Thr_kinase_AS"/>
</dbReference>
<dbReference type="AlphaFoldDB" id="A0A7R9CBM8"/>
<dbReference type="InterPro" id="IPR001245">
    <property type="entry name" value="Ser-Thr/Tyr_kinase_cat_dom"/>
</dbReference>
<dbReference type="PROSITE" id="PS00108">
    <property type="entry name" value="PROTEIN_KINASE_ST"/>
    <property type="match status" value="1"/>
</dbReference>
<accession>A0A7R9CBM8</accession>
<dbReference type="PROSITE" id="PS00107">
    <property type="entry name" value="PROTEIN_KINASE_ATP"/>
    <property type="match status" value="1"/>
</dbReference>
<keyword evidence="7" id="KW-0418">Kinase</keyword>
<dbReference type="EMBL" id="OC316582">
    <property type="protein sequence ID" value="CAD7392737.1"/>
    <property type="molecule type" value="Genomic_DNA"/>
</dbReference>
<dbReference type="PROSITE" id="PS50011">
    <property type="entry name" value="PROTEIN_KINASE_DOM"/>
    <property type="match status" value="1"/>
</dbReference>
<dbReference type="CDD" id="cd08224">
    <property type="entry name" value="STKc_Nek6_7"/>
    <property type="match status" value="1"/>
</dbReference>
<gene>
    <name evidence="14" type="ORF">TCEB3V08_LOCUS746</name>
</gene>
<proteinExistence type="inferred from homology"/>
<dbReference type="PANTHER" id="PTHR43289">
    <property type="entry name" value="MITOGEN-ACTIVATED PROTEIN KINASE KINASE KINASE 20-RELATED"/>
    <property type="match status" value="1"/>
</dbReference>
<feature type="domain" description="Protein kinase" evidence="13">
    <location>
        <begin position="191"/>
        <end position="459"/>
    </location>
</feature>
<evidence type="ECO:0000256" key="2">
    <source>
        <dbReference type="ARBA" id="ARBA00004647"/>
    </source>
</evidence>
<comment type="similarity">
    <text evidence="3">Belongs to the protein kinase superfamily. NEK Ser/Thr protein kinase family. NIMA subfamily.</text>
</comment>
<comment type="subcellular location">
    <subcellularLocation>
        <location evidence="1">Cytoplasm</location>
        <location evidence="1">Cytoskeleton</location>
        <location evidence="1">Microtubule organizing center</location>
        <location evidence="1">Centrosome</location>
    </subcellularLocation>
    <subcellularLocation>
        <location evidence="2">Cytoplasm</location>
        <location evidence="2">Cytoskeleton</location>
        <location evidence="2">Spindle pole</location>
    </subcellularLocation>
</comment>
<dbReference type="Pfam" id="PF00069">
    <property type="entry name" value="Pkinase"/>
    <property type="match status" value="1"/>
</dbReference>
<evidence type="ECO:0000256" key="7">
    <source>
        <dbReference type="ARBA" id="ARBA00022777"/>
    </source>
</evidence>
<keyword evidence="4 12" id="KW-0723">Serine/threonine-protein kinase</keyword>
<dbReference type="InterPro" id="IPR017441">
    <property type="entry name" value="Protein_kinase_ATP_BS"/>
</dbReference>
<name>A0A7R9CBM8_TIMCR</name>
<evidence type="ECO:0000256" key="8">
    <source>
        <dbReference type="ARBA" id="ARBA00022840"/>
    </source>
</evidence>
<dbReference type="InterPro" id="IPR000719">
    <property type="entry name" value="Prot_kinase_dom"/>
</dbReference>
<evidence type="ECO:0000256" key="9">
    <source>
        <dbReference type="ARBA" id="ARBA00023212"/>
    </source>
</evidence>
<dbReference type="GO" id="GO:0005524">
    <property type="term" value="F:ATP binding"/>
    <property type="evidence" value="ECO:0007669"/>
    <property type="project" value="UniProtKB-UniRule"/>
</dbReference>
<dbReference type="SUPFAM" id="SSF56112">
    <property type="entry name" value="Protein kinase-like (PK-like)"/>
    <property type="match status" value="1"/>
</dbReference>
<dbReference type="PRINTS" id="PR00109">
    <property type="entry name" value="TYRKINASE"/>
</dbReference>
<evidence type="ECO:0000256" key="4">
    <source>
        <dbReference type="ARBA" id="ARBA00022527"/>
    </source>
</evidence>
<organism evidence="14">
    <name type="scientific">Timema cristinae</name>
    <name type="common">Walking stick</name>
    <dbReference type="NCBI Taxonomy" id="61476"/>
    <lineage>
        <taxon>Eukaryota</taxon>
        <taxon>Metazoa</taxon>
        <taxon>Ecdysozoa</taxon>
        <taxon>Arthropoda</taxon>
        <taxon>Hexapoda</taxon>
        <taxon>Insecta</taxon>
        <taxon>Pterygota</taxon>
        <taxon>Neoptera</taxon>
        <taxon>Polyneoptera</taxon>
        <taxon>Phasmatodea</taxon>
        <taxon>Timematodea</taxon>
        <taxon>Timematoidea</taxon>
        <taxon>Timematidae</taxon>
        <taxon>Timema</taxon>
    </lineage>
</organism>
<keyword evidence="6 11" id="KW-0547">Nucleotide-binding</keyword>
<evidence type="ECO:0000256" key="11">
    <source>
        <dbReference type="PROSITE-ProRule" id="PRU10141"/>
    </source>
</evidence>
<evidence type="ECO:0000256" key="3">
    <source>
        <dbReference type="ARBA" id="ARBA00010886"/>
    </source>
</evidence>
<reference evidence="14" key="1">
    <citation type="submission" date="2020-11" db="EMBL/GenBank/DDBJ databases">
        <authorList>
            <person name="Tran Van P."/>
        </authorList>
    </citation>
    <scope>NUCLEOTIDE SEQUENCE</scope>
</reference>
<dbReference type="EC" id="2.7.11.34" evidence="10"/>
<evidence type="ECO:0000256" key="12">
    <source>
        <dbReference type="RuleBase" id="RU000304"/>
    </source>
</evidence>
<dbReference type="PANTHER" id="PTHR43289:SF6">
    <property type="entry name" value="SERINE_THREONINE-PROTEIN KINASE NEKL-3"/>
    <property type="match status" value="1"/>
</dbReference>
<feature type="binding site" evidence="11">
    <location>
        <position position="220"/>
    </location>
    <ligand>
        <name>ATP</name>
        <dbReference type="ChEBI" id="CHEBI:30616"/>
    </ligand>
</feature>
<evidence type="ECO:0000259" key="13">
    <source>
        <dbReference type="PROSITE" id="PS50011"/>
    </source>
</evidence>
<evidence type="ECO:0000313" key="14">
    <source>
        <dbReference type="EMBL" id="CAD7392737.1"/>
    </source>
</evidence>
<dbReference type="GO" id="GO:0000922">
    <property type="term" value="C:spindle pole"/>
    <property type="evidence" value="ECO:0007669"/>
    <property type="project" value="UniProtKB-SubCell"/>
</dbReference>
<dbReference type="InterPro" id="IPR011009">
    <property type="entry name" value="Kinase-like_dom_sf"/>
</dbReference>
<keyword evidence="9" id="KW-0206">Cytoskeleton</keyword>
<protein>
    <recommendedName>
        <fullName evidence="10">NEK6-subfamily protein kinase</fullName>
        <ecNumber evidence="10">2.7.11.34</ecNumber>
    </recommendedName>
</protein>
<dbReference type="GO" id="GO:0006950">
    <property type="term" value="P:response to stress"/>
    <property type="evidence" value="ECO:0007669"/>
    <property type="project" value="UniProtKB-ARBA"/>
</dbReference>
<dbReference type="SMART" id="SM00220">
    <property type="entry name" value="S_TKc"/>
    <property type="match status" value="1"/>
</dbReference>
<dbReference type="FunFam" id="3.30.200.20:FF:000204">
    <property type="entry name" value="Serine/threonine-protein kinase Nek7"/>
    <property type="match status" value="1"/>
</dbReference>
<dbReference type="GO" id="GO:0004674">
    <property type="term" value="F:protein serine/threonine kinase activity"/>
    <property type="evidence" value="ECO:0007669"/>
    <property type="project" value="UniProtKB-KW"/>
</dbReference>
<keyword evidence="8 11" id="KW-0067">ATP-binding</keyword>
<keyword evidence="9" id="KW-0963">Cytoplasm</keyword>
<dbReference type="Gene3D" id="1.10.510.10">
    <property type="entry name" value="Transferase(Phosphotransferase) domain 1"/>
    <property type="match status" value="1"/>
</dbReference>
<dbReference type="Gene3D" id="3.30.200.20">
    <property type="entry name" value="Phosphorylase Kinase, domain 1"/>
    <property type="match status" value="1"/>
</dbReference>
<evidence type="ECO:0000256" key="6">
    <source>
        <dbReference type="ARBA" id="ARBA00022741"/>
    </source>
</evidence>
<dbReference type="GO" id="GO:0005813">
    <property type="term" value="C:centrosome"/>
    <property type="evidence" value="ECO:0007669"/>
    <property type="project" value="UniProtKB-SubCell"/>
</dbReference>
<sequence>MVALPAWSLEKFPCPPPVILAAPPSCLKVVMAIQSGAVSKLSTYVLSPCPALDKCIDNHVTNYRSVRIVTKYAYDAHLLSPARGLGHPGYEGYEPCGIIAVFSDGHNRSYGENVEATTREIETSGVTWCHGGDQVVDEGEPGWRVSTSTATELFPSSRVVAIVPSVELRRALQVSAYLSEGNSLYQSISLFDVEKKIGKGQFSVVYRARCRTDGSIVALKKVQIFDMMDAKARLDCMKEINLLQQLNHPNIIKYMSSFIEDNELNIVLELADAGDLSRMIKHFRKQRRLIPERTIWKYFVQLCNALEHMHSKRVMHRDIKPANVFITAKGVVKLGDLGLGRFFSSKTTAAHSLVGTPYYMSPERIHEHGYNFRSDIWSLGCLLYEMAALQSPFYGEKMNLYTLCRKIEECDYPPLPSDIYSRELRDLIKVCINADPNRRPDVTYVQSVAKTMNARHQVAGSAVSMSRDHHAAMFRGSRASSTQHSSVIY</sequence>
<evidence type="ECO:0000256" key="5">
    <source>
        <dbReference type="ARBA" id="ARBA00022679"/>
    </source>
</evidence>
<evidence type="ECO:0000256" key="1">
    <source>
        <dbReference type="ARBA" id="ARBA00004300"/>
    </source>
</evidence>